<dbReference type="PANTHER" id="PTHR30592">
    <property type="entry name" value="FORMATE DEHYDROGENASE"/>
    <property type="match status" value="1"/>
</dbReference>
<dbReference type="Gene3D" id="3.10.20.10">
    <property type="match status" value="1"/>
</dbReference>
<feature type="active site" description="Cysteine persulfide intermediate" evidence="3">
    <location>
        <position position="96"/>
    </location>
</feature>
<evidence type="ECO:0000256" key="3">
    <source>
        <dbReference type="HAMAP-Rule" id="MF_00187"/>
    </source>
</evidence>
<evidence type="ECO:0000256" key="1">
    <source>
        <dbReference type="ARBA" id="ARBA00022490"/>
    </source>
</evidence>
<accession>A0A6V8MHI6</accession>
<dbReference type="Pfam" id="PF02634">
    <property type="entry name" value="FdhD-NarQ"/>
    <property type="match status" value="1"/>
</dbReference>
<organism evidence="4 5">
    <name type="scientific">Geomonas silvestris</name>
    <dbReference type="NCBI Taxonomy" id="2740184"/>
    <lineage>
        <taxon>Bacteria</taxon>
        <taxon>Pseudomonadati</taxon>
        <taxon>Thermodesulfobacteriota</taxon>
        <taxon>Desulfuromonadia</taxon>
        <taxon>Geobacterales</taxon>
        <taxon>Geobacteraceae</taxon>
        <taxon>Geomonas</taxon>
    </lineage>
</organism>
<dbReference type="GO" id="GO:0097163">
    <property type="term" value="F:sulfur carrier activity"/>
    <property type="evidence" value="ECO:0007669"/>
    <property type="project" value="UniProtKB-UniRule"/>
</dbReference>
<dbReference type="HAMAP" id="MF_00187">
    <property type="entry name" value="FdhD"/>
    <property type="match status" value="1"/>
</dbReference>
<dbReference type="RefSeq" id="WP_183354292.1">
    <property type="nucleotide sequence ID" value="NZ_BLXX01000004.1"/>
</dbReference>
<reference evidence="5" key="1">
    <citation type="submission" date="2020-06" db="EMBL/GenBank/DDBJ databases">
        <title>Draft genomic sequence of Geomonas sp. Red330.</title>
        <authorList>
            <person name="Itoh H."/>
            <person name="Zhenxing X."/>
            <person name="Ushijima N."/>
            <person name="Masuda Y."/>
            <person name="Shiratori Y."/>
            <person name="Senoo K."/>
        </authorList>
    </citation>
    <scope>NUCLEOTIDE SEQUENCE [LARGE SCALE GENOMIC DNA]</scope>
    <source>
        <strain evidence="5">Red330</strain>
    </source>
</reference>
<comment type="similarity">
    <text evidence="3">Belongs to the FdhD family.</text>
</comment>
<dbReference type="AlphaFoldDB" id="A0A6V8MHI6"/>
<comment type="function">
    <text evidence="3">Required for formate dehydrogenase (FDH) activity. Acts as a sulfur carrier protein that transfers sulfur from IscS to the molybdenum cofactor prior to its insertion into FDH.</text>
</comment>
<dbReference type="GO" id="GO:0005737">
    <property type="term" value="C:cytoplasm"/>
    <property type="evidence" value="ECO:0007669"/>
    <property type="project" value="UniProtKB-SubCell"/>
</dbReference>
<dbReference type="GO" id="GO:0006777">
    <property type="term" value="P:Mo-molybdopterin cofactor biosynthetic process"/>
    <property type="evidence" value="ECO:0007669"/>
    <property type="project" value="UniProtKB-UniRule"/>
</dbReference>
<evidence type="ECO:0000313" key="4">
    <source>
        <dbReference type="EMBL" id="GFO59461.1"/>
    </source>
</evidence>
<gene>
    <name evidence="3" type="primary">fdhD</name>
    <name evidence="4" type="ORF">GMST_17860</name>
</gene>
<dbReference type="NCBIfam" id="TIGR00129">
    <property type="entry name" value="fdhD_narQ"/>
    <property type="match status" value="1"/>
</dbReference>
<evidence type="ECO:0000256" key="2">
    <source>
        <dbReference type="ARBA" id="ARBA00023150"/>
    </source>
</evidence>
<dbReference type="SUPFAM" id="SSF53927">
    <property type="entry name" value="Cytidine deaminase-like"/>
    <property type="match status" value="1"/>
</dbReference>
<dbReference type="PANTHER" id="PTHR30592:SF1">
    <property type="entry name" value="SULFUR CARRIER PROTEIN FDHD"/>
    <property type="match status" value="1"/>
</dbReference>
<dbReference type="PIRSF" id="PIRSF015626">
    <property type="entry name" value="FdhD"/>
    <property type="match status" value="1"/>
</dbReference>
<protein>
    <recommendedName>
        <fullName evidence="3">Sulfur carrier protein FdhD</fullName>
    </recommendedName>
</protein>
<keyword evidence="5" id="KW-1185">Reference proteome</keyword>
<dbReference type="GO" id="GO:0016783">
    <property type="term" value="F:sulfurtransferase activity"/>
    <property type="evidence" value="ECO:0007669"/>
    <property type="project" value="InterPro"/>
</dbReference>
<sequence>MKEVHAYADGRLVRDETEVVGEFPLVIRVNDRELVTLVASPHDLRFLVAGFLRVQGFVGSVDDFQMLSVCNDYGVANVRIKGELPETLKPILTSGCGTGVTYSLPGAGEGNLRVADGEPVTPEAIFALMEQLARKAEQYKVHGGVHSAAVGALDGTLVLHAEDIGRHNTLDRLAGEALIRRMELSGMLLVTSGRISAEMAAKAAGLGIPLIASRTSPTDMAIRICQEAGITLIGYLRGGTFLVYTHPQRLSAAAE</sequence>
<evidence type="ECO:0000313" key="5">
    <source>
        <dbReference type="Proteomes" id="UP000556026"/>
    </source>
</evidence>
<dbReference type="InterPro" id="IPR003786">
    <property type="entry name" value="FdhD"/>
</dbReference>
<proteinExistence type="inferred from homology"/>
<dbReference type="Proteomes" id="UP000556026">
    <property type="component" value="Unassembled WGS sequence"/>
</dbReference>
<dbReference type="Gene3D" id="3.40.140.10">
    <property type="entry name" value="Cytidine Deaminase, domain 2"/>
    <property type="match status" value="1"/>
</dbReference>
<dbReference type="EMBL" id="BLXX01000004">
    <property type="protein sequence ID" value="GFO59461.1"/>
    <property type="molecule type" value="Genomic_DNA"/>
</dbReference>
<dbReference type="InterPro" id="IPR016193">
    <property type="entry name" value="Cytidine_deaminase-like"/>
</dbReference>
<keyword evidence="2 3" id="KW-0501">Molybdenum cofactor biosynthesis</keyword>
<comment type="caution">
    <text evidence="3">Lacks conserved residue(s) required for the propagation of feature annotation.</text>
</comment>
<comment type="subcellular location">
    <subcellularLocation>
        <location evidence="3">Cytoplasm</location>
    </subcellularLocation>
</comment>
<name>A0A6V8MHI6_9BACT</name>
<keyword evidence="1 3" id="KW-0963">Cytoplasm</keyword>
<comment type="caution">
    <text evidence="4">The sequence shown here is derived from an EMBL/GenBank/DDBJ whole genome shotgun (WGS) entry which is preliminary data.</text>
</comment>